<evidence type="ECO:0000313" key="8">
    <source>
        <dbReference type="EMBL" id="TKW27342.1"/>
    </source>
</evidence>
<keyword evidence="9" id="KW-1185">Reference proteome</keyword>
<accession>A0A4U6VF34</accession>
<dbReference type="GO" id="GO:0006629">
    <property type="term" value="P:lipid metabolic process"/>
    <property type="evidence" value="ECO:0007669"/>
    <property type="project" value="UniProtKB-KW"/>
</dbReference>
<dbReference type="Gene3D" id="3.40.50.1820">
    <property type="entry name" value="alpha/beta hydrolase"/>
    <property type="match status" value="1"/>
</dbReference>
<dbReference type="PANTHER" id="PTHR34043">
    <property type="entry name" value="ALPHA/BETA-HYDROLASES SUPERFAMILY PROTEIN"/>
    <property type="match status" value="1"/>
</dbReference>
<feature type="domain" description="Lipase-like C-terminal" evidence="7">
    <location>
        <begin position="264"/>
        <end position="338"/>
    </location>
</feature>
<evidence type="ECO:0000256" key="1">
    <source>
        <dbReference type="ARBA" id="ARBA00004613"/>
    </source>
</evidence>
<organism evidence="8 9">
    <name type="scientific">Setaria viridis</name>
    <name type="common">Green bristlegrass</name>
    <name type="synonym">Setaria italica subsp. viridis</name>
    <dbReference type="NCBI Taxonomy" id="4556"/>
    <lineage>
        <taxon>Eukaryota</taxon>
        <taxon>Viridiplantae</taxon>
        <taxon>Streptophyta</taxon>
        <taxon>Embryophyta</taxon>
        <taxon>Tracheophyta</taxon>
        <taxon>Spermatophyta</taxon>
        <taxon>Magnoliopsida</taxon>
        <taxon>Liliopsida</taxon>
        <taxon>Poales</taxon>
        <taxon>Poaceae</taxon>
        <taxon>PACMAD clade</taxon>
        <taxon>Panicoideae</taxon>
        <taxon>Panicodae</taxon>
        <taxon>Paniceae</taxon>
        <taxon>Cenchrinae</taxon>
        <taxon>Setaria</taxon>
    </lineage>
</organism>
<keyword evidence="5" id="KW-0443">Lipid metabolism</keyword>
<dbReference type="PANTHER" id="PTHR34043:SF3">
    <property type="entry name" value="ALPHA_BETA-HYDROLASES SUPERFAMILY PROTEIN"/>
    <property type="match status" value="1"/>
</dbReference>
<evidence type="ECO:0000256" key="5">
    <source>
        <dbReference type="ARBA" id="ARBA00023098"/>
    </source>
</evidence>
<evidence type="ECO:0000256" key="2">
    <source>
        <dbReference type="ARBA" id="ARBA00022525"/>
    </source>
</evidence>
<comment type="subcellular location">
    <subcellularLocation>
        <location evidence="1">Secreted</location>
    </subcellularLocation>
</comment>
<dbReference type="InterPro" id="IPR056304">
    <property type="entry name" value="Lip-like_C"/>
</dbReference>
<feature type="region of interest" description="Disordered" evidence="6">
    <location>
        <begin position="172"/>
        <end position="231"/>
    </location>
</feature>
<dbReference type="GO" id="GO:0005576">
    <property type="term" value="C:extracellular region"/>
    <property type="evidence" value="ECO:0007669"/>
    <property type="project" value="UniProtKB-SubCell"/>
</dbReference>
<feature type="region of interest" description="Disordered" evidence="6">
    <location>
        <begin position="137"/>
        <end position="160"/>
    </location>
</feature>
<evidence type="ECO:0000259" key="7">
    <source>
        <dbReference type="Pfam" id="PF24708"/>
    </source>
</evidence>
<feature type="compositionally biased region" description="Basic and acidic residues" evidence="6">
    <location>
        <begin position="138"/>
        <end position="153"/>
    </location>
</feature>
<name>A0A4U6VF34_SETVI</name>
<dbReference type="Pfam" id="PF24708">
    <property type="entry name" value="Lip_C"/>
    <property type="match status" value="1"/>
</dbReference>
<dbReference type="EMBL" id="CM016554">
    <property type="protein sequence ID" value="TKW27342.1"/>
    <property type="molecule type" value="Genomic_DNA"/>
</dbReference>
<keyword evidence="4" id="KW-0378">Hydrolase</keyword>
<proteinExistence type="predicted"/>
<dbReference type="AlphaFoldDB" id="A0A4U6VF34"/>
<evidence type="ECO:0000256" key="4">
    <source>
        <dbReference type="ARBA" id="ARBA00022801"/>
    </source>
</evidence>
<feature type="compositionally biased region" description="Basic residues" evidence="6">
    <location>
        <begin position="195"/>
        <end position="231"/>
    </location>
</feature>
<gene>
    <name evidence="8" type="ORF">SEVIR_3G251800v2</name>
</gene>
<reference evidence="8" key="1">
    <citation type="submission" date="2019-03" db="EMBL/GenBank/DDBJ databases">
        <title>WGS assembly of Setaria viridis.</title>
        <authorList>
            <person name="Huang P."/>
            <person name="Jenkins J."/>
            <person name="Grimwood J."/>
            <person name="Barry K."/>
            <person name="Healey A."/>
            <person name="Mamidi S."/>
            <person name="Sreedasyam A."/>
            <person name="Shu S."/>
            <person name="Feldman M."/>
            <person name="Wu J."/>
            <person name="Yu Y."/>
            <person name="Chen C."/>
            <person name="Johnson J."/>
            <person name="Rokhsar D."/>
            <person name="Baxter I."/>
            <person name="Schmutz J."/>
            <person name="Brutnell T."/>
            <person name="Kellogg E."/>
        </authorList>
    </citation>
    <scope>NUCLEOTIDE SEQUENCE [LARGE SCALE GENOMIC DNA]</scope>
</reference>
<dbReference type="SUPFAM" id="SSF53474">
    <property type="entry name" value="alpha/beta-Hydrolases"/>
    <property type="match status" value="1"/>
</dbReference>
<evidence type="ECO:0000313" key="9">
    <source>
        <dbReference type="Proteomes" id="UP000298652"/>
    </source>
</evidence>
<dbReference type="GO" id="GO:0016787">
    <property type="term" value="F:hydrolase activity"/>
    <property type="evidence" value="ECO:0007669"/>
    <property type="project" value="UniProtKB-KW"/>
</dbReference>
<keyword evidence="2" id="KW-0964">Secreted</keyword>
<protein>
    <recommendedName>
        <fullName evidence="7">Lipase-like C-terminal domain-containing protein</fullName>
    </recommendedName>
</protein>
<evidence type="ECO:0000256" key="6">
    <source>
        <dbReference type="SAM" id="MobiDB-lite"/>
    </source>
</evidence>
<dbReference type="Proteomes" id="UP000298652">
    <property type="component" value="Chromosome 3"/>
</dbReference>
<sequence length="616" mass="69099">MGSRMIGARDRERPCPQPNFGESRADSAARHRAAANETAGRGSERPARRKGRSADAAAAAQPGGGRDRFGSLVRSSPPPIPLLGGDAKERNSRRGREAGVSQRATTDDDQRHAAVVVGVCRPGRRGRSVGLRRPLVRPTREDGAVHPEPDGARGQRGGAPHLRLLRLQHGRGRRHLAGGRGIRVPPAAPAATLRGRGRGGARRRRRGRGARRAQGRRARRARRLAAAHRPRPRHLRLRQGEARGLSYFAGAEKKDDRVLVPDLGSLTSIHDRACELFYYLKGGQVDYGEDHSKACGHTRFGRIYHTGHYPVWDDQNPVHFVGHSAGAQVVRVLHQMLADKAFPGHDTSEDWILSLTSLSGALNGTTRTYYDGMLVEDGKFMRSICLLQLCRLGVIVYDWLDIPWLKNYYNFGFDHYEMSRRKVGFSGLIDLLLGRTGPFASGDWILPDLTIQGSIKLNSSLRTFPNTFYFSYATKKTRKLFGITVPSSVLGVHPMLFLRVLQMCMWRHPQNAPLPYKGYRDEDWEDNDGALNTISMTYPRIPIEHPHRFVVDDSDCHPLQPGIWYYKIIEADHILFIVNRERAGVQFDLLYDGIFQRCRKHAFRKSLPTVPNETSQ</sequence>
<dbReference type="Gramene" id="TKW27342">
    <property type="protein sequence ID" value="TKW27342"/>
    <property type="gene ID" value="SEVIR_3G251800v2"/>
</dbReference>
<feature type="compositionally biased region" description="Basic and acidic residues" evidence="6">
    <location>
        <begin position="86"/>
        <end position="97"/>
    </location>
</feature>
<evidence type="ECO:0000256" key="3">
    <source>
        <dbReference type="ARBA" id="ARBA00022729"/>
    </source>
</evidence>
<dbReference type="InterPro" id="IPR029058">
    <property type="entry name" value="AB_hydrolase_fold"/>
</dbReference>
<feature type="region of interest" description="Disordered" evidence="6">
    <location>
        <begin position="1"/>
        <end position="113"/>
    </location>
</feature>
<keyword evidence="3" id="KW-0732">Signal</keyword>